<feature type="region of interest" description="Disordered" evidence="1">
    <location>
        <begin position="1"/>
        <end position="46"/>
    </location>
</feature>
<dbReference type="GeneID" id="80902600"/>
<feature type="compositionally biased region" description="Polar residues" evidence="1">
    <location>
        <begin position="100"/>
        <end position="124"/>
    </location>
</feature>
<reference evidence="2 3" key="1">
    <citation type="submission" date="2017-10" db="EMBL/GenBank/DDBJ databases">
        <title>A novel species of cold-tolerant Malassezia isolated from bats.</title>
        <authorList>
            <person name="Lorch J.M."/>
            <person name="Palmer J.M."/>
            <person name="Vanderwolf K.J."/>
            <person name="Schmidt K.Z."/>
            <person name="Verant M.L."/>
            <person name="Weller T.J."/>
            <person name="Blehert D.S."/>
        </authorList>
    </citation>
    <scope>NUCLEOTIDE SEQUENCE [LARGE SCALE GENOMIC DNA]</scope>
    <source>
        <strain evidence="2 3">NWHC:44797-103</strain>
    </source>
</reference>
<sequence length="307" mass="32896">MAPPTASVVDDLDDLDDVLDDFNQKPASLPEPAEDAAQHATEDPLSDDFVQELTNNMESFMAQLGKKEAGKDFPSVPPPGANATGAEDEMMKQFERMLSSAATQDTTPDSAPSAIESSDASQPDFQDAVKATMEKLRESNDNASKPSSGAGNPLAGLGLDGDADIAKLLQTLGGAGGEGGDMSDLTSMLSSMMEDLMNKDVLYEPLKEMHARFPDYFASEKGKALAEEDRKRFKQQEELMGRILAAFDAPGYSDANPERKHQVSELVSQLQDRGAPPEELLGDMPPELSGLSSMLGDNAMEENCVVM</sequence>
<feature type="region of interest" description="Disordered" evidence="1">
    <location>
        <begin position="62"/>
        <end position="156"/>
    </location>
</feature>
<feature type="region of interest" description="Disordered" evidence="1">
    <location>
        <begin position="271"/>
        <end position="294"/>
    </location>
</feature>
<dbReference type="InterPro" id="IPR006708">
    <property type="entry name" value="Pex19"/>
</dbReference>
<accession>A0A2N1J9G4</accession>
<dbReference type="STRING" id="2020962.A0A2N1J9G4"/>
<evidence type="ECO:0000256" key="1">
    <source>
        <dbReference type="SAM" id="MobiDB-lite"/>
    </source>
</evidence>
<dbReference type="InterPro" id="IPR038322">
    <property type="entry name" value="Pex19_C_sf"/>
</dbReference>
<name>A0A2N1J9G4_9BASI</name>
<evidence type="ECO:0000313" key="3">
    <source>
        <dbReference type="Proteomes" id="UP000232875"/>
    </source>
</evidence>
<dbReference type="OrthoDB" id="21292at2759"/>
<keyword evidence="3" id="KW-1185">Reference proteome</keyword>
<protein>
    <submittedName>
        <fullName evidence="2">Pex19p</fullName>
    </submittedName>
</protein>
<feature type="compositionally biased region" description="Acidic residues" evidence="1">
    <location>
        <begin position="10"/>
        <end position="20"/>
    </location>
</feature>
<dbReference type="Gene3D" id="1.20.120.900">
    <property type="entry name" value="Pex19, mPTS binding domain"/>
    <property type="match status" value="1"/>
</dbReference>
<feature type="compositionally biased region" description="Polar residues" evidence="1">
    <location>
        <begin position="141"/>
        <end position="150"/>
    </location>
</feature>
<dbReference type="AlphaFoldDB" id="A0A2N1J9G4"/>
<dbReference type="RefSeq" id="XP_056063884.1">
    <property type="nucleotide sequence ID" value="XM_056207909.1"/>
</dbReference>
<dbReference type="Pfam" id="PF04614">
    <property type="entry name" value="Pex19"/>
    <property type="match status" value="1"/>
</dbReference>
<dbReference type="Proteomes" id="UP000232875">
    <property type="component" value="Unassembled WGS sequence"/>
</dbReference>
<dbReference type="EMBL" id="KZ454992">
    <property type="protein sequence ID" value="PKI83188.1"/>
    <property type="molecule type" value="Genomic_DNA"/>
</dbReference>
<dbReference type="PANTHER" id="PTHR12774">
    <property type="entry name" value="PEROXISOMAL BIOGENESIS FACTOR 19"/>
    <property type="match status" value="1"/>
</dbReference>
<dbReference type="GO" id="GO:0033328">
    <property type="term" value="F:peroxisome membrane targeting sequence binding"/>
    <property type="evidence" value="ECO:0007669"/>
    <property type="project" value="TreeGrafter"/>
</dbReference>
<proteinExistence type="predicted"/>
<dbReference type="PANTHER" id="PTHR12774:SF2">
    <property type="entry name" value="PEROXISOMAL BIOGENESIS FACTOR 19"/>
    <property type="match status" value="1"/>
</dbReference>
<organism evidence="2 3">
    <name type="scientific">Malassezia vespertilionis</name>
    <dbReference type="NCBI Taxonomy" id="2020962"/>
    <lineage>
        <taxon>Eukaryota</taxon>
        <taxon>Fungi</taxon>
        <taxon>Dikarya</taxon>
        <taxon>Basidiomycota</taxon>
        <taxon>Ustilaginomycotina</taxon>
        <taxon>Malasseziomycetes</taxon>
        <taxon>Malasseziales</taxon>
        <taxon>Malasseziaceae</taxon>
        <taxon>Malassezia</taxon>
    </lineage>
</organism>
<dbReference type="GO" id="GO:0005778">
    <property type="term" value="C:peroxisomal membrane"/>
    <property type="evidence" value="ECO:0007669"/>
    <property type="project" value="TreeGrafter"/>
</dbReference>
<dbReference type="GO" id="GO:0045046">
    <property type="term" value="P:protein import into peroxisome membrane"/>
    <property type="evidence" value="ECO:0007669"/>
    <property type="project" value="TreeGrafter"/>
</dbReference>
<evidence type="ECO:0000313" key="2">
    <source>
        <dbReference type="EMBL" id="PKI83188.1"/>
    </source>
</evidence>
<gene>
    <name evidence="2" type="primary">PEX19</name>
    <name evidence="2" type="ORF">MVES_002934</name>
</gene>